<dbReference type="SUPFAM" id="SSF53901">
    <property type="entry name" value="Thiolase-like"/>
    <property type="match status" value="1"/>
</dbReference>
<dbReference type="Proteomes" id="UP000199702">
    <property type="component" value="Unassembled WGS sequence"/>
</dbReference>
<feature type="domain" description="Beta-ketoacyl-[acyl-carrier-protein] synthase III C-terminal" evidence="3">
    <location>
        <begin position="281"/>
        <end position="360"/>
    </location>
</feature>
<evidence type="ECO:0000259" key="3">
    <source>
        <dbReference type="Pfam" id="PF08541"/>
    </source>
</evidence>
<dbReference type="Pfam" id="PF08541">
    <property type="entry name" value="ACP_syn_III_C"/>
    <property type="match status" value="1"/>
</dbReference>
<evidence type="ECO:0000256" key="2">
    <source>
        <dbReference type="ARBA" id="ARBA00023315"/>
    </source>
</evidence>
<keyword evidence="2" id="KW-0012">Acyltransferase</keyword>
<dbReference type="EMBL" id="FNYA01000001">
    <property type="protein sequence ID" value="SEI42152.1"/>
    <property type="molecule type" value="Genomic_DNA"/>
</dbReference>
<dbReference type="OrthoDB" id="2514738at2"/>
<dbReference type="GO" id="GO:0016746">
    <property type="term" value="F:acyltransferase activity"/>
    <property type="evidence" value="ECO:0007669"/>
    <property type="project" value="UniProtKB-KW"/>
</dbReference>
<reference evidence="5" key="1">
    <citation type="submission" date="2016-10" db="EMBL/GenBank/DDBJ databases">
        <authorList>
            <person name="Varghese N."/>
            <person name="Submissions S."/>
        </authorList>
    </citation>
    <scope>NUCLEOTIDE SEQUENCE [LARGE SCALE GENOMIC DNA]</scope>
    <source>
        <strain evidence="5">DSM 17934</strain>
    </source>
</reference>
<dbReference type="InterPro" id="IPR016039">
    <property type="entry name" value="Thiolase-like"/>
</dbReference>
<dbReference type="NCBIfam" id="NF005293">
    <property type="entry name" value="PRK06816.1"/>
    <property type="match status" value="1"/>
</dbReference>
<gene>
    <name evidence="4" type="ORF">SAMN05660918_0473</name>
</gene>
<dbReference type="Gene3D" id="3.40.47.10">
    <property type="match status" value="2"/>
</dbReference>
<proteinExistence type="predicted"/>
<sequence length="377" mass="41925">MFEVYITKSSKFLPNNPISNDEMESMLGLINDESSKARRIVLRNNGITNRHYAIDNTGNATHTNADVTFLAIEKLFDDTFTSGNMELLSCGTSTPDLLLPSHAAMVHGLLKNQSVELNSSSGVCNAGMNALKFGFLSVKSGNTNNAICTGSERVSTWMLAEKFENEIINLKNLEEQPILAFKKDFLRWMLSDGAGAFLLENKPSGATSLKIEWMEAFSYASELETCMYAGGDKLADGSIKPWSDYKSNEWLSESVFAIKQDVKLLDAHILQKGALSMKTALDKNNINADDITYFLPHVSSHYFVKGLYKALKEQNIEIPMERWFMNLKKVGNVGSASIYLMLEELMNSGKLVKGDTILLSVPESGRFSYSYAYLTVQ</sequence>
<dbReference type="RefSeq" id="WP_091307252.1">
    <property type="nucleotide sequence ID" value="NZ_CBCSJU010000001.1"/>
</dbReference>
<dbReference type="InterPro" id="IPR013747">
    <property type="entry name" value="ACP_syn_III_C"/>
</dbReference>
<evidence type="ECO:0000313" key="5">
    <source>
        <dbReference type="Proteomes" id="UP000199702"/>
    </source>
</evidence>
<dbReference type="GO" id="GO:0044550">
    <property type="term" value="P:secondary metabolite biosynthetic process"/>
    <property type="evidence" value="ECO:0007669"/>
    <property type="project" value="TreeGrafter"/>
</dbReference>
<evidence type="ECO:0000313" key="4">
    <source>
        <dbReference type="EMBL" id="SEI42152.1"/>
    </source>
</evidence>
<dbReference type="PANTHER" id="PTHR34069:SF2">
    <property type="entry name" value="BETA-KETOACYL-[ACYL-CARRIER-PROTEIN] SYNTHASE III"/>
    <property type="match status" value="1"/>
</dbReference>
<organism evidence="4 5">
    <name type="scientific">Flavobacterium terrigena</name>
    <dbReference type="NCBI Taxonomy" id="402734"/>
    <lineage>
        <taxon>Bacteria</taxon>
        <taxon>Pseudomonadati</taxon>
        <taxon>Bacteroidota</taxon>
        <taxon>Flavobacteriia</taxon>
        <taxon>Flavobacteriales</taxon>
        <taxon>Flavobacteriaceae</taxon>
        <taxon>Flavobacterium</taxon>
    </lineage>
</organism>
<dbReference type="PANTHER" id="PTHR34069">
    <property type="entry name" value="3-OXOACYL-[ACYL-CARRIER-PROTEIN] SYNTHASE 3"/>
    <property type="match status" value="1"/>
</dbReference>
<keyword evidence="5" id="KW-1185">Reference proteome</keyword>
<dbReference type="STRING" id="402734.SAMN05660918_0473"/>
<accession>A0A1H6QT55</accession>
<dbReference type="CDD" id="cd00827">
    <property type="entry name" value="init_cond_enzymes"/>
    <property type="match status" value="1"/>
</dbReference>
<protein>
    <submittedName>
        <fullName evidence="4">3-oxoacyl-[acyl-carrier-protein] synthase-3</fullName>
    </submittedName>
</protein>
<name>A0A1H6QT55_9FLAO</name>
<evidence type="ECO:0000256" key="1">
    <source>
        <dbReference type="ARBA" id="ARBA00022679"/>
    </source>
</evidence>
<dbReference type="AlphaFoldDB" id="A0A1H6QT55"/>
<keyword evidence="1" id="KW-0808">Transferase</keyword>